<name>A0A4P8PTX1_9VIRU</name>
<reference evidence="2" key="1">
    <citation type="submission" date="2018-12" db="EMBL/GenBank/DDBJ databases">
        <title>Singled stranded DNA viruses identified in blackflies (Austrosimulium ungulatum) sampled in New Zealand.</title>
        <authorList>
            <person name="Kraberger S."/>
            <person name="Fontenele R.S."/>
            <person name="Schmidlin K."/>
            <person name="Walters M."/>
            <person name="Varsani A."/>
        </authorList>
    </citation>
    <scope>NUCLEOTIDE SEQUENCE [LARGE SCALE GENOMIC DNA]</scope>
    <source>
        <strain evidence="2">128</strain>
    </source>
</reference>
<dbReference type="EMBL" id="MK249193">
    <property type="protein sequence ID" value="QCQ84934.1"/>
    <property type="molecule type" value="Genomic_DNA"/>
</dbReference>
<accession>A0A4P8PTX1</accession>
<evidence type="ECO:0000313" key="2">
    <source>
        <dbReference type="EMBL" id="QCQ84934.1"/>
    </source>
</evidence>
<feature type="coiled-coil region" evidence="1">
    <location>
        <begin position="97"/>
        <end position="129"/>
    </location>
</feature>
<protein>
    <submittedName>
        <fullName evidence="2">DNA pilot protein</fullName>
    </submittedName>
</protein>
<dbReference type="Proteomes" id="UP000323807">
    <property type="component" value="Segment"/>
</dbReference>
<sequence>MGIVGDIATAAGTAYSIGSSIAAGQGADHAGIGRRTRKLVKAAAHSGLSPLALLGSPISQPAAQTVGGGDTIGQQIANLGPALDDMGANITGQALKERDLQDRMNNLRLTNAQLQNDLLQAQIARQRKEVLYAPPGPTLKVPGTNPFGPKTASDAGSAYGQIVGEGSGILNFMNTILNEEFPKGSPVRTFADWWSGVGTGAPAPRRRAAPIYVGKPGSRYHY</sequence>
<keyword evidence="1" id="KW-0175">Coiled coil</keyword>
<evidence type="ECO:0000256" key="1">
    <source>
        <dbReference type="SAM" id="Coils"/>
    </source>
</evidence>
<proteinExistence type="predicted"/>
<organism evidence="2">
    <name type="scientific">Blackfly microvirus SF02</name>
    <dbReference type="NCBI Taxonomy" id="2576452"/>
    <lineage>
        <taxon>Viruses</taxon>
        <taxon>Monodnaviria</taxon>
        <taxon>Sangervirae</taxon>
        <taxon>Phixviricota</taxon>
        <taxon>Malgrandaviricetes</taxon>
        <taxon>Petitvirales</taxon>
        <taxon>Microviridae</taxon>
        <taxon>Microvirus</taxon>
    </lineage>
</organism>